<gene>
    <name evidence="2" type="ORF">UY48_C0047G0007</name>
</gene>
<dbReference type="InterPro" id="IPR001387">
    <property type="entry name" value="Cro/C1-type_HTH"/>
</dbReference>
<dbReference type="Pfam" id="PF01381">
    <property type="entry name" value="HTH_3"/>
    <property type="match status" value="1"/>
</dbReference>
<reference evidence="2 3" key="1">
    <citation type="journal article" date="2015" name="Nature">
        <title>rRNA introns, odd ribosomes, and small enigmatic genomes across a large radiation of phyla.</title>
        <authorList>
            <person name="Brown C.T."/>
            <person name="Hug L.A."/>
            <person name="Thomas B.C."/>
            <person name="Sharon I."/>
            <person name="Castelle C.J."/>
            <person name="Singh A."/>
            <person name="Wilkins M.J."/>
            <person name="Williams K.H."/>
            <person name="Banfield J.F."/>
        </authorList>
    </citation>
    <scope>NUCLEOTIDE SEQUENCE [LARGE SCALE GENOMIC DNA]</scope>
</reference>
<evidence type="ECO:0000259" key="1">
    <source>
        <dbReference type="PROSITE" id="PS50943"/>
    </source>
</evidence>
<dbReference type="InterPro" id="IPR010982">
    <property type="entry name" value="Lambda_DNA-bd_dom_sf"/>
</dbReference>
<accession>A0A0G1VUP1</accession>
<dbReference type="CDD" id="cd00093">
    <property type="entry name" value="HTH_XRE"/>
    <property type="match status" value="1"/>
</dbReference>
<comment type="caution">
    <text evidence="2">The sequence shown here is derived from an EMBL/GenBank/DDBJ whole genome shotgun (WGS) entry which is preliminary data.</text>
</comment>
<dbReference type="PROSITE" id="PS50943">
    <property type="entry name" value="HTH_CROC1"/>
    <property type="match status" value="1"/>
</dbReference>
<dbReference type="AlphaFoldDB" id="A0A0G1VUP1"/>
<evidence type="ECO:0000313" key="3">
    <source>
        <dbReference type="Proteomes" id="UP000034588"/>
    </source>
</evidence>
<dbReference type="Gene3D" id="1.10.260.40">
    <property type="entry name" value="lambda repressor-like DNA-binding domains"/>
    <property type="match status" value="1"/>
</dbReference>
<feature type="domain" description="HTH cro/C1-type" evidence="1">
    <location>
        <begin position="35"/>
        <end position="83"/>
    </location>
</feature>
<proteinExistence type="predicted"/>
<sequence length="141" mass="15897">MKSKEIAGLDEARKHPAYKKVYEVMDARMKLAIEISEQRAHMGWSQQELAKKAETTQKVISKIENGDTNVGFDLLKRITSRLNLMFQIGQTVFVNKIETTTNVVKTSRNDFGSSWPFVHAGSESGNVSVKDLTESREAVTY</sequence>
<evidence type="ECO:0000313" key="2">
    <source>
        <dbReference type="EMBL" id="KKW10161.1"/>
    </source>
</evidence>
<dbReference type="GO" id="GO:0003677">
    <property type="term" value="F:DNA binding"/>
    <property type="evidence" value="ECO:0007669"/>
    <property type="project" value="InterPro"/>
</dbReference>
<dbReference type="SMART" id="SM00530">
    <property type="entry name" value="HTH_XRE"/>
    <property type="match status" value="1"/>
</dbReference>
<protein>
    <submittedName>
        <fullName evidence="2">Transcriptional regulator</fullName>
    </submittedName>
</protein>
<organism evidence="2 3">
    <name type="scientific">Candidatus Gottesmanbacteria bacterium GW2011_GWB1_49_7</name>
    <dbReference type="NCBI Taxonomy" id="1618448"/>
    <lineage>
        <taxon>Bacteria</taxon>
        <taxon>Candidatus Gottesmaniibacteriota</taxon>
    </lineage>
</organism>
<dbReference type="Proteomes" id="UP000034588">
    <property type="component" value="Unassembled WGS sequence"/>
</dbReference>
<dbReference type="SUPFAM" id="SSF47413">
    <property type="entry name" value="lambda repressor-like DNA-binding domains"/>
    <property type="match status" value="1"/>
</dbReference>
<dbReference type="EMBL" id="LCQD01000047">
    <property type="protein sequence ID" value="KKW10161.1"/>
    <property type="molecule type" value="Genomic_DNA"/>
</dbReference>
<name>A0A0G1VUP1_9BACT</name>